<reference evidence="1 2" key="1">
    <citation type="journal article" date="2010" name="Environ. Microbiol.">
        <title>Genomic analysis of oceanic cyanobacterial myoviruses compared with T4-like myoviruses from diverse hosts and environments.</title>
        <authorList>
            <person name="Sullivan M.B."/>
            <person name="Huang K.H."/>
            <person name="Ignacio-Espinoza J.C."/>
            <person name="Berlin A.M."/>
            <person name="Kelly L."/>
            <person name="Weigele P.R."/>
            <person name="DeFrancesco A.S."/>
            <person name="Kern S.E."/>
            <person name="Thompson L.R."/>
            <person name="Young S."/>
            <person name="Yandava C."/>
            <person name="Fu R."/>
            <person name="Krastins B."/>
            <person name="Chase M."/>
            <person name="Sarracino D."/>
            <person name="Osburne M.S."/>
            <person name="Henn M.R."/>
            <person name="Chisholm S.W."/>
        </authorList>
    </citation>
    <scope>NUCLEOTIDE SEQUENCE [LARGE SCALE GENOMIC DNA]</scope>
    <source>
        <strain evidence="1">6501-1</strain>
    </source>
</reference>
<dbReference type="RefSeq" id="YP_004323068.1">
    <property type="nucleotide sequence ID" value="NC_015282.1"/>
</dbReference>
<dbReference type="KEGG" id="vg:10327451"/>
<dbReference type="GeneID" id="10327451"/>
<dbReference type="Gene3D" id="2.30.30.100">
    <property type="match status" value="1"/>
</dbReference>
<protein>
    <submittedName>
        <fullName evidence="1">Uncharacterized protein</fullName>
    </submittedName>
</protein>
<dbReference type="Proteomes" id="UP000006523">
    <property type="component" value="Segment"/>
</dbReference>
<name>E3SII4_9CAUD</name>
<dbReference type="EMBL" id="GU071094">
    <property type="protein sequence ID" value="ADO97173.1"/>
    <property type="molecule type" value="Genomic_DNA"/>
</dbReference>
<evidence type="ECO:0000313" key="1">
    <source>
        <dbReference type="EMBL" id="ADO97173.1"/>
    </source>
</evidence>
<organism evidence="1 2">
    <name type="scientific">Synechococcus phage S-SM1</name>
    <dbReference type="NCBI Taxonomy" id="444859"/>
    <lineage>
        <taxon>Viruses</taxon>
        <taxon>Duplodnaviria</taxon>
        <taxon>Heunggongvirae</taxon>
        <taxon>Uroviricota</taxon>
        <taxon>Caudoviricetes</taxon>
        <taxon>Pantevenvirales</taxon>
        <taxon>Kyanoviridae</taxon>
        <taxon>Thetisvirus</taxon>
        <taxon>Thetisvirus ssm1</taxon>
    </lineage>
</organism>
<accession>E3SII4</accession>
<evidence type="ECO:0000313" key="2">
    <source>
        <dbReference type="Proteomes" id="UP000006523"/>
    </source>
</evidence>
<gene>
    <name evidence="1" type="ORF">SSM1_177</name>
</gene>
<keyword evidence="2" id="KW-1185">Reference proteome</keyword>
<proteinExistence type="predicted"/>
<dbReference type="OrthoDB" id="29156at10239"/>
<sequence>MSVRIVRTRNGEDIICDLYEVTTKDEPDKAVAFQLSNPYNVWLEGIDEPRLLIETEAQDGVQKVTDPEIHFRPWAPLSCKKQILMKMEEVVSAYETYPEVITKYNSLVEADGGNTNQTNSSESEE</sequence>